<protein>
    <submittedName>
        <fullName evidence="2">Flagellar operon protein</fullName>
    </submittedName>
</protein>
<evidence type="ECO:0000256" key="1">
    <source>
        <dbReference type="SAM" id="MobiDB-lite"/>
    </source>
</evidence>
<keyword evidence="2" id="KW-0969">Cilium</keyword>
<feature type="region of interest" description="Disordered" evidence="1">
    <location>
        <begin position="1"/>
        <end position="32"/>
    </location>
</feature>
<dbReference type="NCBIfam" id="TIGR02530">
    <property type="entry name" value="flg_new"/>
    <property type="match status" value="1"/>
</dbReference>
<name>A0A5D3WNU5_9BACT</name>
<dbReference type="EMBL" id="VNIB01000001">
    <property type="protein sequence ID" value="TYP00205.1"/>
    <property type="molecule type" value="Genomic_DNA"/>
</dbReference>
<gene>
    <name evidence="2" type="ORF">EDC39_101366</name>
</gene>
<dbReference type="Proteomes" id="UP000324159">
    <property type="component" value="Unassembled WGS sequence"/>
</dbReference>
<reference evidence="2 3" key="1">
    <citation type="submission" date="2019-07" db="EMBL/GenBank/DDBJ databases">
        <title>Genomic Encyclopedia of Type Strains, Phase IV (KMG-IV): sequencing the most valuable type-strain genomes for metagenomic binning, comparative biology and taxonomic classification.</title>
        <authorList>
            <person name="Goeker M."/>
        </authorList>
    </citation>
    <scope>NUCLEOTIDE SEQUENCE [LARGE SCALE GENOMIC DNA]</scope>
    <source>
        <strain evidence="2 3">SS015</strain>
    </source>
</reference>
<accession>A0A5D3WNU5</accession>
<dbReference type="Pfam" id="PF12611">
    <property type="entry name" value="Flagellar_put"/>
    <property type="match status" value="1"/>
</dbReference>
<feature type="compositionally biased region" description="Polar residues" evidence="1">
    <location>
        <begin position="23"/>
        <end position="32"/>
    </location>
</feature>
<keyword evidence="2" id="KW-0966">Cell projection</keyword>
<organism evidence="2 3">
    <name type="scientific">Geothermobacter ehrlichii</name>
    <dbReference type="NCBI Taxonomy" id="213224"/>
    <lineage>
        <taxon>Bacteria</taxon>
        <taxon>Pseudomonadati</taxon>
        <taxon>Thermodesulfobacteriota</taxon>
        <taxon>Desulfuromonadia</taxon>
        <taxon>Desulfuromonadales</taxon>
        <taxon>Geothermobacteraceae</taxon>
        <taxon>Geothermobacter</taxon>
    </lineage>
</organism>
<keyword evidence="3" id="KW-1185">Reference proteome</keyword>
<dbReference type="InterPro" id="IPR013367">
    <property type="entry name" value="Flagellar_put"/>
</dbReference>
<proteinExistence type="predicted"/>
<keyword evidence="2" id="KW-0282">Flagellum</keyword>
<evidence type="ECO:0000313" key="3">
    <source>
        <dbReference type="Proteomes" id="UP000324159"/>
    </source>
</evidence>
<comment type="caution">
    <text evidence="2">The sequence shown here is derived from an EMBL/GenBank/DDBJ whole genome shotgun (WGS) entry which is preliminary data.</text>
</comment>
<dbReference type="RefSeq" id="WP_148894388.1">
    <property type="nucleotide sequence ID" value="NZ_VNIB01000001.1"/>
</dbReference>
<dbReference type="OrthoDB" id="165650at2"/>
<dbReference type="AlphaFoldDB" id="A0A5D3WNU5"/>
<sequence length="128" mass="13840">MNTPVTIVPRPLGGPGIGRQPERSGTNSRPATSFDQVLKRTVEHSALRFSRHATERMDQRGIRLDAAQTRRLEDAVARVGGKGGRDALVLLDNLALVVSVRNGTIVTVADSRNLKENVFTNIDSAVIA</sequence>
<evidence type="ECO:0000313" key="2">
    <source>
        <dbReference type="EMBL" id="TYP00205.1"/>
    </source>
</evidence>